<feature type="region of interest" description="Disordered" evidence="1">
    <location>
        <begin position="73"/>
        <end position="97"/>
    </location>
</feature>
<dbReference type="AlphaFoldDB" id="A0A7C2P0E9"/>
<organism evidence="2">
    <name type="scientific">Schlesneria paludicola</name>
    <dbReference type="NCBI Taxonomy" id="360056"/>
    <lineage>
        <taxon>Bacteria</taxon>
        <taxon>Pseudomonadati</taxon>
        <taxon>Planctomycetota</taxon>
        <taxon>Planctomycetia</taxon>
        <taxon>Planctomycetales</taxon>
        <taxon>Planctomycetaceae</taxon>
        <taxon>Schlesneria</taxon>
    </lineage>
</organism>
<comment type="caution">
    <text evidence="2">The sequence shown here is derived from an EMBL/GenBank/DDBJ whole genome shotgun (WGS) entry which is preliminary data.</text>
</comment>
<evidence type="ECO:0000256" key="1">
    <source>
        <dbReference type="SAM" id="MobiDB-lite"/>
    </source>
</evidence>
<gene>
    <name evidence="2" type="ORF">ENQ76_06340</name>
</gene>
<sequence length="97" mass="11042">MGRKKPLKYRELRKILKRYGVEESRQHGKGSERMFVGVVNGRRVTYPTICHSEGDDKPVPVIEAIRRAFSLTEDHGVTDEASTERDDNRMPAVESAV</sequence>
<evidence type="ECO:0000313" key="2">
    <source>
        <dbReference type="EMBL" id="HEN15072.1"/>
    </source>
</evidence>
<name>A0A7C2P0E9_9PLAN</name>
<dbReference type="EMBL" id="DSOK01000183">
    <property type="protein sequence ID" value="HEN15072.1"/>
    <property type="molecule type" value="Genomic_DNA"/>
</dbReference>
<reference evidence="2" key="1">
    <citation type="journal article" date="2020" name="mSystems">
        <title>Genome- and Community-Level Interaction Insights into Carbon Utilization and Element Cycling Functions of Hydrothermarchaeota in Hydrothermal Sediment.</title>
        <authorList>
            <person name="Zhou Z."/>
            <person name="Liu Y."/>
            <person name="Xu W."/>
            <person name="Pan J."/>
            <person name="Luo Z.H."/>
            <person name="Li M."/>
        </authorList>
    </citation>
    <scope>NUCLEOTIDE SEQUENCE [LARGE SCALE GENOMIC DNA]</scope>
    <source>
        <strain evidence="2">SpSt-339</strain>
    </source>
</reference>
<dbReference type="InterPro" id="IPR038570">
    <property type="entry name" value="HicA_sf"/>
</dbReference>
<evidence type="ECO:0008006" key="3">
    <source>
        <dbReference type="Google" id="ProtNLM"/>
    </source>
</evidence>
<proteinExistence type="predicted"/>
<protein>
    <recommendedName>
        <fullName evidence="3">Type II toxin-antitoxin system HicA family toxin</fullName>
    </recommendedName>
</protein>
<accession>A0A7C2P0E9</accession>
<feature type="compositionally biased region" description="Basic and acidic residues" evidence="1">
    <location>
        <begin position="73"/>
        <end position="89"/>
    </location>
</feature>
<dbReference type="Gene3D" id="3.30.920.30">
    <property type="entry name" value="Hypothetical protein"/>
    <property type="match status" value="1"/>
</dbReference>